<reference evidence="1" key="1">
    <citation type="submission" date="2019-04" db="EMBL/GenBank/DDBJ databases">
        <title>Microbes associate with the intestines of laboratory mice.</title>
        <authorList>
            <person name="Navarre W."/>
            <person name="Wong E."/>
            <person name="Huang K."/>
            <person name="Tropini C."/>
            <person name="Ng K."/>
            <person name="Yu B."/>
        </authorList>
    </citation>
    <scope>NUCLEOTIDE SEQUENCE</scope>
    <source>
        <strain evidence="1">NM09_H32</strain>
    </source>
</reference>
<keyword evidence="2" id="KW-1185">Reference proteome</keyword>
<organism evidence="1 2">
    <name type="scientific">Dubosiella muris</name>
    <dbReference type="NCBI Taxonomy" id="3038133"/>
    <lineage>
        <taxon>Bacteria</taxon>
        <taxon>Bacillati</taxon>
        <taxon>Bacillota</taxon>
        <taxon>Erysipelotrichia</taxon>
        <taxon>Erysipelotrichales</taxon>
        <taxon>Erysipelotrichaceae</taxon>
        <taxon>Dubosiella</taxon>
    </lineage>
</organism>
<dbReference type="EMBL" id="SRYG01000007">
    <property type="protein sequence ID" value="TGY66405.1"/>
    <property type="molecule type" value="Genomic_DNA"/>
</dbReference>
<sequence length="119" mass="13057">MTKGDRILIVCIMLVAIGLIVPIFFMAPDSTVAVVQVRNEEQLRISLLKDGKYAVDGTLGKVHIEVKDGAVRVEQENSPHHYCSRQGFVDSPNTPIVCLPNETVITIEGEQAGEDVQIQ</sequence>
<dbReference type="Proteomes" id="UP000308836">
    <property type="component" value="Unassembled WGS sequence"/>
</dbReference>
<evidence type="ECO:0000313" key="1">
    <source>
        <dbReference type="EMBL" id="TGY66405.1"/>
    </source>
</evidence>
<gene>
    <name evidence="1" type="ORF">E5336_04840</name>
</gene>
<evidence type="ECO:0000313" key="2">
    <source>
        <dbReference type="Proteomes" id="UP000308836"/>
    </source>
</evidence>
<accession>A0AC61R9U9</accession>
<comment type="caution">
    <text evidence="1">The sequence shown here is derived from an EMBL/GenBank/DDBJ whole genome shotgun (WGS) entry which is preliminary data.</text>
</comment>
<protein>
    <submittedName>
        <fullName evidence="1">NusG domain II-containing protein</fullName>
    </submittedName>
</protein>
<name>A0AC61R9U9_9FIRM</name>
<proteinExistence type="predicted"/>